<dbReference type="CDD" id="cd04182">
    <property type="entry name" value="GT_2_like_f"/>
    <property type="match status" value="1"/>
</dbReference>
<dbReference type="InterPro" id="IPR029044">
    <property type="entry name" value="Nucleotide-diphossugar_trans"/>
</dbReference>
<dbReference type="InterPro" id="IPR025877">
    <property type="entry name" value="MobA-like_NTP_Trfase"/>
</dbReference>
<evidence type="ECO:0000259" key="2">
    <source>
        <dbReference type="Pfam" id="PF12804"/>
    </source>
</evidence>
<gene>
    <name evidence="3" type="ORF">EEB11_01560</name>
</gene>
<evidence type="ECO:0000313" key="4">
    <source>
        <dbReference type="Proteomes" id="UP000297741"/>
    </source>
</evidence>
<keyword evidence="4" id="KW-1185">Reference proteome</keyword>
<feature type="domain" description="MobA-like NTP transferase" evidence="2">
    <location>
        <begin position="7"/>
        <end position="165"/>
    </location>
</feature>
<dbReference type="EMBL" id="RPEM01000001">
    <property type="protein sequence ID" value="TGD45494.1"/>
    <property type="molecule type" value="Genomic_DNA"/>
</dbReference>
<dbReference type="PANTHER" id="PTHR43777">
    <property type="entry name" value="MOLYBDENUM COFACTOR CYTIDYLYLTRANSFERASE"/>
    <property type="match status" value="1"/>
</dbReference>
<dbReference type="Gene3D" id="3.90.550.10">
    <property type="entry name" value="Spore Coat Polysaccharide Biosynthesis Protein SpsA, Chain A"/>
    <property type="match status" value="1"/>
</dbReference>
<keyword evidence="1" id="KW-0460">Magnesium</keyword>
<evidence type="ECO:0000256" key="1">
    <source>
        <dbReference type="ARBA" id="ARBA00022842"/>
    </source>
</evidence>
<reference evidence="3 4" key="1">
    <citation type="submission" date="2018-11" db="EMBL/GenBank/DDBJ databases">
        <title>Tabrizicola sp. isolated from sediment of alpine lake.</title>
        <authorList>
            <person name="Liu Z."/>
        </authorList>
    </citation>
    <scope>NUCLEOTIDE SEQUENCE [LARGE SCALE GENOMIC DNA]</scope>
    <source>
        <strain evidence="3 4">DRYC-M-16</strain>
    </source>
</reference>
<proteinExistence type="predicted"/>
<protein>
    <submittedName>
        <fullName evidence="3">Nucleotidyltransferase family protein</fullName>
    </submittedName>
</protein>
<sequence length="197" mass="20705">MPDLQILILAAGASSRMRGADKLLEQVAGQPLLRHIAGQAVATGLPVTVTLPPDRPARAAALDGLTVRRITVPDAGFGMAHSLRAGLASLQPQGAVMVLLADLPEITTDDLTMLAHAHARTPGQILRATDASGQPGHPVIFPGSLRAELMQLTGDDGARSLLRRHAGDLQLIALPGQHATTDLDTPEDWAAWRSGRE</sequence>
<dbReference type="PANTHER" id="PTHR43777:SF1">
    <property type="entry name" value="MOLYBDENUM COFACTOR CYTIDYLYLTRANSFERASE"/>
    <property type="match status" value="1"/>
</dbReference>
<dbReference type="Proteomes" id="UP000297741">
    <property type="component" value="Unassembled WGS sequence"/>
</dbReference>
<organism evidence="3 4">
    <name type="scientific">Pseudotabrizicola sediminis</name>
    <dbReference type="NCBI Taxonomy" id="2486418"/>
    <lineage>
        <taxon>Bacteria</taxon>
        <taxon>Pseudomonadati</taxon>
        <taxon>Pseudomonadota</taxon>
        <taxon>Alphaproteobacteria</taxon>
        <taxon>Rhodobacterales</taxon>
        <taxon>Paracoccaceae</taxon>
        <taxon>Pseudotabrizicola</taxon>
    </lineage>
</organism>
<accession>A0ABY2KWF0</accession>
<dbReference type="Pfam" id="PF12804">
    <property type="entry name" value="NTP_transf_3"/>
    <property type="match status" value="1"/>
</dbReference>
<name>A0ABY2KWF0_9RHOB</name>
<comment type="caution">
    <text evidence="3">The sequence shown here is derived from an EMBL/GenBank/DDBJ whole genome shotgun (WGS) entry which is preliminary data.</text>
</comment>
<dbReference type="SUPFAM" id="SSF53448">
    <property type="entry name" value="Nucleotide-diphospho-sugar transferases"/>
    <property type="match status" value="1"/>
</dbReference>
<evidence type="ECO:0000313" key="3">
    <source>
        <dbReference type="EMBL" id="TGD45494.1"/>
    </source>
</evidence>